<reference evidence="9" key="1">
    <citation type="submission" date="2022-10" db="EMBL/GenBank/DDBJ databases">
        <title>Genome assembly of Pristionchus species.</title>
        <authorList>
            <person name="Yoshida K."/>
            <person name="Sommer R.J."/>
        </authorList>
    </citation>
    <scope>NUCLEOTIDE SEQUENCE [LARGE SCALE GENOMIC DNA]</scope>
    <source>
        <strain evidence="9">RS5460</strain>
    </source>
</reference>
<keyword evidence="5" id="KW-0378">Hydrolase</keyword>
<keyword evidence="7" id="KW-0325">Glycoprotein</keyword>
<gene>
    <name evidence="8" type="ORF">PMAYCL1PPCAC_22853</name>
</gene>
<evidence type="ECO:0000256" key="3">
    <source>
        <dbReference type="ARBA" id="ARBA00012646"/>
    </source>
</evidence>
<evidence type="ECO:0000313" key="8">
    <source>
        <dbReference type="EMBL" id="GMR52658.1"/>
    </source>
</evidence>
<organism evidence="8 9">
    <name type="scientific">Pristionchus mayeri</name>
    <dbReference type="NCBI Taxonomy" id="1317129"/>
    <lineage>
        <taxon>Eukaryota</taxon>
        <taxon>Metazoa</taxon>
        <taxon>Ecdysozoa</taxon>
        <taxon>Nematoda</taxon>
        <taxon>Chromadorea</taxon>
        <taxon>Rhabditida</taxon>
        <taxon>Rhabditina</taxon>
        <taxon>Diplogasteromorpha</taxon>
        <taxon>Diplogasteroidea</taxon>
        <taxon>Neodiplogasteridae</taxon>
        <taxon>Pristionchus</taxon>
    </lineage>
</organism>
<evidence type="ECO:0000256" key="6">
    <source>
        <dbReference type="ARBA" id="ARBA00023157"/>
    </source>
</evidence>
<dbReference type="Proteomes" id="UP001328107">
    <property type="component" value="Unassembled WGS sequence"/>
</dbReference>
<evidence type="ECO:0000256" key="1">
    <source>
        <dbReference type="ARBA" id="ARBA00000032"/>
    </source>
</evidence>
<evidence type="ECO:0000256" key="7">
    <source>
        <dbReference type="ARBA" id="ARBA00023180"/>
    </source>
</evidence>
<dbReference type="PANTHER" id="PTHR11567:SF211">
    <property type="entry name" value="PROSTATIC ACID PHOSPHATASE"/>
    <property type="match status" value="1"/>
</dbReference>
<dbReference type="EMBL" id="BTRK01000005">
    <property type="protein sequence ID" value="GMR52658.1"/>
    <property type="molecule type" value="Genomic_DNA"/>
</dbReference>
<comment type="catalytic activity">
    <reaction evidence="1">
        <text>a phosphate monoester + H2O = an alcohol + phosphate</text>
        <dbReference type="Rhea" id="RHEA:15017"/>
        <dbReference type="ChEBI" id="CHEBI:15377"/>
        <dbReference type="ChEBI" id="CHEBI:30879"/>
        <dbReference type="ChEBI" id="CHEBI:43474"/>
        <dbReference type="ChEBI" id="CHEBI:67140"/>
        <dbReference type="EC" id="3.1.3.2"/>
    </reaction>
</comment>
<accession>A0AAN5CXI6</accession>
<dbReference type="EC" id="3.1.3.2" evidence="3"/>
<proteinExistence type="inferred from homology"/>
<dbReference type="SUPFAM" id="SSF53254">
    <property type="entry name" value="Phosphoglycerate mutase-like"/>
    <property type="match status" value="1"/>
</dbReference>
<dbReference type="InterPro" id="IPR050645">
    <property type="entry name" value="Histidine_acid_phosphatase"/>
</dbReference>
<comment type="caution">
    <text evidence="8">The sequence shown here is derived from an EMBL/GenBank/DDBJ whole genome shotgun (WGS) entry which is preliminary data.</text>
</comment>
<evidence type="ECO:0000256" key="4">
    <source>
        <dbReference type="ARBA" id="ARBA00022729"/>
    </source>
</evidence>
<dbReference type="CDD" id="cd07061">
    <property type="entry name" value="HP_HAP_like"/>
    <property type="match status" value="1"/>
</dbReference>
<name>A0AAN5CXI6_9BILA</name>
<dbReference type="AlphaFoldDB" id="A0AAN5CXI6"/>
<dbReference type="Gene3D" id="3.40.50.1240">
    <property type="entry name" value="Phosphoglycerate mutase-like"/>
    <property type="match status" value="1"/>
</dbReference>
<keyword evidence="6" id="KW-1015">Disulfide bond</keyword>
<sequence>MEWLLLLSLPLALSAPIYEDRELVFVQALWRHGQRAGNGEDHLHDKTLFKYGIGELTEAGIENTYNLGRWLRRRYVDDDKFLSPVMNPKELFIESVDVNRCLMSAESVGQGMYNADGRNPPLPVAVHSRPKKTDWVLGLTWSNCPAIGREFSRICPDFPDITTLTSYNDYSAETFRCTNASQHATFFNTKEKYLLIDALIALEQAGAKLPDWYTPQLRQEAKEMGQKSNHFQLGIGEFHNENILRYNTGLLLDTLQSELAHKWACSQGVTQNCSDIQPIKFRAFSTQDWVLNSLLEALGQGARLVALNPQGSPQYNALVLIELWKIRGSPYVKILYRPDAYKEQATVLTPYIGGCRQEYCSLDVFGSCCGNTKTRNPEQECR</sequence>
<keyword evidence="9" id="KW-1185">Reference proteome</keyword>
<comment type="similarity">
    <text evidence="2">Belongs to the histidine acid phosphatase family.</text>
</comment>
<dbReference type="Pfam" id="PF00328">
    <property type="entry name" value="His_Phos_2"/>
    <property type="match status" value="1"/>
</dbReference>
<keyword evidence="4" id="KW-0732">Signal</keyword>
<dbReference type="InterPro" id="IPR000560">
    <property type="entry name" value="His_Pase_clade-2"/>
</dbReference>
<dbReference type="PANTHER" id="PTHR11567">
    <property type="entry name" value="ACID PHOSPHATASE-RELATED"/>
    <property type="match status" value="1"/>
</dbReference>
<dbReference type="InterPro" id="IPR029033">
    <property type="entry name" value="His_PPase_superfam"/>
</dbReference>
<evidence type="ECO:0000256" key="2">
    <source>
        <dbReference type="ARBA" id="ARBA00005375"/>
    </source>
</evidence>
<evidence type="ECO:0000256" key="5">
    <source>
        <dbReference type="ARBA" id="ARBA00022801"/>
    </source>
</evidence>
<protein>
    <recommendedName>
        <fullName evidence="3">acid phosphatase</fullName>
        <ecNumber evidence="3">3.1.3.2</ecNumber>
    </recommendedName>
</protein>
<dbReference type="GO" id="GO:0003993">
    <property type="term" value="F:acid phosphatase activity"/>
    <property type="evidence" value="ECO:0007669"/>
    <property type="project" value="UniProtKB-EC"/>
</dbReference>
<evidence type="ECO:0000313" key="9">
    <source>
        <dbReference type="Proteomes" id="UP001328107"/>
    </source>
</evidence>